<feature type="region of interest" description="Disordered" evidence="1">
    <location>
        <begin position="702"/>
        <end position="724"/>
    </location>
</feature>
<feature type="compositionally biased region" description="Low complexity" evidence="1">
    <location>
        <begin position="490"/>
        <end position="509"/>
    </location>
</feature>
<dbReference type="EMBL" id="KQ965758">
    <property type="protein sequence ID" value="KXS15929.1"/>
    <property type="molecule type" value="Genomic_DNA"/>
</dbReference>
<name>A0A139AGW1_GONPJ</name>
<feature type="compositionally biased region" description="Low complexity" evidence="1">
    <location>
        <begin position="85"/>
        <end position="99"/>
    </location>
</feature>
<feature type="region of interest" description="Disordered" evidence="1">
    <location>
        <begin position="259"/>
        <end position="364"/>
    </location>
</feature>
<feature type="compositionally biased region" description="Polar residues" evidence="1">
    <location>
        <begin position="284"/>
        <end position="299"/>
    </location>
</feature>
<keyword evidence="3" id="KW-1185">Reference proteome</keyword>
<dbReference type="Proteomes" id="UP000070544">
    <property type="component" value="Unassembled WGS sequence"/>
</dbReference>
<feature type="region of interest" description="Disordered" evidence="1">
    <location>
        <begin position="1"/>
        <end position="211"/>
    </location>
</feature>
<dbReference type="OrthoDB" id="10691058at2759"/>
<evidence type="ECO:0000256" key="1">
    <source>
        <dbReference type="SAM" id="MobiDB-lite"/>
    </source>
</evidence>
<feature type="region of interest" description="Disordered" evidence="1">
    <location>
        <begin position="468"/>
        <end position="523"/>
    </location>
</feature>
<organism evidence="2 3">
    <name type="scientific">Gonapodya prolifera (strain JEL478)</name>
    <name type="common">Monoblepharis prolifera</name>
    <dbReference type="NCBI Taxonomy" id="1344416"/>
    <lineage>
        <taxon>Eukaryota</taxon>
        <taxon>Fungi</taxon>
        <taxon>Fungi incertae sedis</taxon>
        <taxon>Chytridiomycota</taxon>
        <taxon>Chytridiomycota incertae sedis</taxon>
        <taxon>Monoblepharidomycetes</taxon>
        <taxon>Monoblepharidales</taxon>
        <taxon>Gonapodyaceae</taxon>
        <taxon>Gonapodya</taxon>
    </lineage>
</organism>
<evidence type="ECO:0000313" key="2">
    <source>
        <dbReference type="EMBL" id="KXS15929.1"/>
    </source>
</evidence>
<dbReference type="AlphaFoldDB" id="A0A139AGW1"/>
<reference evidence="2 3" key="1">
    <citation type="journal article" date="2015" name="Genome Biol. Evol.">
        <title>Phylogenomic analyses indicate that early fungi evolved digesting cell walls of algal ancestors of land plants.</title>
        <authorList>
            <person name="Chang Y."/>
            <person name="Wang S."/>
            <person name="Sekimoto S."/>
            <person name="Aerts A.L."/>
            <person name="Choi C."/>
            <person name="Clum A."/>
            <person name="LaButti K.M."/>
            <person name="Lindquist E.A."/>
            <person name="Yee Ngan C."/>
            <person name="Ohm R.A."/>
            <person name="Salamov A.A."/>
            <person name="Grigoriev I.V."/>
            <person name="Spatafora J.W."/>
            <person name="Berbee M.L."/>
        </authorList>
    </citation>
    <scope>NUCLEOTIDE SEQUENCE [LARGE SCALE GENOMIC DNA]</scope>
    <source>
        <strain evidence="2 3">JEL478</strain>
    </source>
</reference>
<sequence>MPLAANFRNGQRPLPGMNRFPHTGPGPGGTGSVETVRVTTSHGENSSREDPMSPPFFPQNADGNPQTGPVWSVLSTQISEPGPLVPNSVSSSVQNQLQSRRGAPTQSSFSPIIGARNIRAGVQIPGRRSSLDKRSDLLGSSMSTSGPASPVSSDHPSDTSSIVDDLATNVRRQMQTSKDGRFQSKSGGRPSDTDDDGGMRASVSGGGNTVSDIVPVFEETENETSAITSTQANMDSAYGEISVPISKLPTAHLNQLESSIPVEVSGSNKKKKQSKQRQKEGSSVPSLKPTSPGTTLGSMQTVQQTHVHSQQTATSRNANSGVLDAKIVEKMKGKAVGNSVSRNDFTRRGQNTSSTSDFVSSTNHTPTDSIAGHAADITASAGVTVLNQLQEPGSSHGETGNVDANAFIDQALESLAATAAMLAPALEAQVQQNEVGSSSAARGWVKDEWKQKFRSVEAVMSKVKEVRDIRKKQGGSPGSGSAPEFPAADLNGSSLGTSATGNNSGGSNARPKGTPGNPFSLSNAGLNLHESEAYLRNLLTNVQIAIQELASSVGSDVLDVNTAGAQRSKISKNATQSRGALNASKMRNMEAVDSISLRKQLSEVMSNVELKAQQLEDYLKGSISTDRINPSQFRGAPSSNQRVPTNNSKKIATNGNVSQLIRSVSESVDDSRRKPHEPLETISMEFLNDEVLKNTLIKVGGDSNASHYGGRLPREKASSGNVRTAPPSFERIVLLSGRQETFPP</sequence>
<feature type="compositionally biased region" description="Polar residues" evidence="1">
    <location>
        <begin position="338"/>
        <end position="364"/>
    </location>
</feature>
<protein>
    <submittedName>
        <fullName evidence="2">Uncharacterized protein</fullName>
    </submittedName>
</protein>
<gene>
    <name evidence="2" type="ORF">M427DRAFT_305491</name>
</gene>
<feature type="compositionally biased region" description="Polar residues" evidence="1">
    <location>
        <begin position="61"/>
        <end position="79"/>
    </location>
</feature>
<accession>A0A139AGW1</accession>
<evidence type="ECO:0000313" key="3">
    <source>
        <dbReference type="Proteomes" id="UP000070544"/>
    </source>
</evidence>
<feature type="region of interest" description="Disordered" evidence="1">
    <location>
        <begin position="626"/>
        <end position="648"/>
    </location>
</feature>
<feature type="compositionally biased region" description="Low complexity" evidence="1">
    <location>
        <begin position="300"/>
        <end position="315"/>
    </location>
</feature>
<proteinExistence type="predicted"/>
<feature type="compositionally biased region" description="Polar residues" evidence="1">
    <location>
        <begin position="138"/>
        <end position="162"/>
    </location>
</feature>